<evidence type="ECO:0000313" key="2">
    <source>
        <dbReference type="EMBL" id="ODQ62302.1"/>
    </source>
</evidence>
<dbReference type="GO" id="GO:0005634">
    <property type="term" value="C:nucleus"/>
    <property type="evidence" value="ECO:0007669"/>
    <property type="project" value="TreeGrafter"/>
</dbReference>
<reference evidence="2 3" key="1">
    <citation type="journal article" date="2016" name="Proc. Natl. Acad. Sci. U.S.A.">
        <title>Comparative genomics of biotechnologically important yeasts.</title>
        <authorList>
            <person name="Riley R."/>
            <person name="Haridas S."/>
            <person name="Wolfe K.H."/>
            <person name="Lopes M.R."/>
            <person name="Hittinger C.T."/>
            <person name="Goeker M."/>
            <person name="Salamov A.A."/>
            <person name="Wisecaver J.H."/>
            <person name="Long T.M."/>
            <person name="Calvey C.H."/>
            <person name="Aerts A.L."/>
            <person name="Barry K.W."/>
            <person name="Choi C."/>
            <person name="Clum A."/>
            <person name="Coughlan A.Y."/>
            <person name="Deshpande S."/>
            <person name="Douglass A.P."/>
            <person name="Hanson S.J."/>
            <person name="Klenk H.-P."/>
            <person name="LaButti K.M."/>
            <person name="Lapidus A."/>
            <person name="Lindquist E.A."/>
            <person name="Lipzen A.M."/>
            <person name="Meier-Kolthoff J.P."/>
            <person name="Ohm R.A."/>
            <person name="Otillar R.P."/>
            <person name="Pangilinan J.L."/>
            <person name="Peng Y."/>
            <person name="Rokas A."/>
            <person name="Rosa C.A."/>
            <person name="Scheuner C."/>
            <person name="Sibirny A.A."/>
            <person name="Slot J.C."/>
            <person name="Stielow J.B."/>
            <person name="Sun H."/>
            <person name="Kurtzman C.P."/>
            <person name="Blackwell M."/>
            <person name="Grigoriev I.V."/>
            <person name="Jeffries T.W."/>
        </authorList>
    </citation>
    <scope>NUCLEOTIDE SEQUENCE [LARGE SCALE GENOMIC DNA]</scope>
    <source>
        <strain evidence="3">ATCC 58044 / CBS 1984 / NCYC 433 / NRRL Y-366-8</strain>
    </source>
</reference>
<dbReference type="GO" id="GO:0005737">
    <property type="term" value="C:cytoplasm"/>
    <property type="evidence" value="ECO:0007669"/>
    <property type="project" value="TreeGrafter"/>
</dbReference>
<protein>
    <recommendedName>
        <fullName evidence="1">Rhodanese domain-containing protein</fullName>
    </recommendedName>
</protein>
<dbReference type="EMBL" id="KV454208">
    <property type="protein sequence ID" value="ODQ62302.1"/>
    <property type="molecule type" value="Genomic_DNA"/>
</dbReference>
<name>A0A1E3PBG3_WICAA</name>
<dbReference type="InterPro" id="IPR001763">
    <property type="entry name" value="Rhodanese-like_dom"/>
</dbReference>
<dbReference type="RefSeq" id="XP_019041509.1">
    <property type="nucleotide sequence ID" value="XM_019182978.1"/>
</dbReference>
<dbReference type="AlphaFoldDB" id="A0A1E3PBG3"/>
<dbReference type="STRING" id="683960.A0A1E3PBG3"/>
<dbReference type="PANTHER" id="PTHR10828">
    <property type="entry name" value="M-PHASE INDUCER PHOSPHATASE DUAL SPECIFICITY PHOSPHATASE CDC25"/>
    <property type="match status" value="1"/>
</dbReference>
<dbReference type="InterPro" id="IPR036873">
    <property type="entry name" value="Rhodanese-like_dom_sf"/>
</dbReference>
<dbReference type="GeneID" id="30200224"/>
<proteinExistence type="predicted"/>
<dbReference type="GO" id="GO:0004725">
    <property type="term" value="F:protein tyrosine phosphatase activity"/>
    <property type="evidence" value="ECO:0007669"/>
    <property type="project" value="TreeGrafter"/>
</dbReference>
<keyword evidence="3" id="KW-1185">Reference proteome</keyword>
<dbReference type="Pfam" id="PF00581">
    <property type="entry name" value="Rhodanese"/>
    <property type="match status" value="1"/>
</dbReference>
<evidence type="ECO:0000313" key="3">
    <source>
        <dbReference type="Proteomes" id="UP000094112"/>
    </source>
</evidence>
<dbReference type="Gene3D" id="3.40.250.10">
    <property type="entry name" value="Rhodanese-like domain"/>
    <property type="match status" value="1"/>
</dbReference>
<gene>
    <name evidence="2" type="ORF">WICANDRAFT_60368</name>
</gene>
<dbReference type="OrthoDB" id="8300214at2759"/>
<dbReference type="SUPFAM" id="SSF52821">
    <property type="entry name" value="Rhodanese/Cell cycle control phosphatase"/>
    <property type="match status" value="1"/>
</dbReference>
<feature type="domain" description="Rhodanese" evidence="1">
    <location>
        <begin position="24"/>
        <end position="131"/>
    </location>
</feature>
<dbReference type="PROSITE" id="PS50206">
    <property type="entry name" value="RHODANESE_3"/>
    <property type="match status" value="1"/>
</dbReference>
<evidence type="ECO:0000259" key="1">
    <source>
        <dbReference type="PROSITE" id="PS50206"/>
    </source>
</evidence>
<organism evidence="2 3">
    <name type="scientific">Wickerhamomyces anomalus (strain ATCC 58044 / CBS 1984 / NCYC 433 / NRRL Y-366-8)</name>
    <name type="common">Yeast</name>
    <name type="synonym">Hansenula anomala</name>
    <dbReference type="NCBI Taxonomy" id="683960"/>
    <lineage>
        <taxon>Eukaryota</taxon>
        <taxon>Fungi</taxon>
        <taxon>Dikarya</taxon>
        <taxon>Ascomycota</taxon>
        <taxon>Saccharomycotina</taxon>
        <taxon>Saccharomycetes</taxon>
        <taxon>Phaffomycetales</taxon>
        <taxon>Wickerhamomycetaceae</taxon>
        <taxon>Wickerhamomyces</taxon>
    </lineage>
</organism>
<sequence length="138" mass="15895">MDQLYSSCIKRLAPETLRNWIAEERDDIAVIDVRDSDYKYGKIPISIHIPSKGFGEDSIQNQLLSKYPLGDTSVYIFHCMRSQQRGPSSARKFLRYLLLKTECKDDLHKLPKVYILDGGLKKWNQVYGADPELMVGIE</sequence>
<accession>A0A1E3PBG3</accession>
<dbReference type="SMART" id="SM00450">
    <property type="entry name" value="RHOD"/>
    <property type="match status" value="1"/>
</dbReference>
<dbReference type="PANTHER" id="PTHR10828:SF38">
    <property type="entry name" value="ARSENICAL-RESISTANCE PROTEIN 2-RELATED"/>
    <property type="match status" value="1"/>
</dbReference>
<dbReference type="Proteomes" id="UP000094112">
    <property type="component" value="Unassembled WGS sequence"/>
</dbReference>